<feature type="transmembrane region" description="Helical" evidence="1">
    <location>
        <begin position="6"/>
        <end position="24"/>
    </location>
</feature>
<dbReference type="Proteomes" id="UP000663852">
    <property type="component" value="Unassembled WGS sequence"/>
</dbReference>
<name>A0A814G0C3_ADIRI</name>
<keyword evidence="4" id="KW-1185">Reference proteome</keyword>
<dbReference type="EMBL" id="CAJNOR010000715">
    <property type="protein sequence ID" value="CAF0989437.1"/>
    <property type="molecule type" value="Genomic_DNA"/>
</dbReference>
<sequence>MGIAIGVLIGSFLIVIIINVILQYQGRLNLRTAIATESMKYTSKSPIPSSWRLHTRRIYRRLIIDLGNPNPSNVSNISYGSNQVYPYPPPSAPQYNVRPAAAFCPQCGIARQNPSMKFCPPCGQAFNN</sequence>
<dbReference type="AlphaFoldDB" id="A0A814G0C3"/>
<keyword evidence="1" id="KW-0812">Transmembrane</keyword>
<keyword evidence="1" id="KW-1133">Transmembrane helix</keyword>
<evidence type="ECO:0000256" key="1">
    <source>
        <dbReference type="SAM" id="Phobius"/>
    </source>
</evidence>
<dbReference type="EMBL" id="CAJNOJ010000351">
    <property type="protein sequence ID" value="CAF1412918.1"/>
    <property type="molecule type" value="Genomic_DNA"/>
</dbReference>
<evidence type="ECO:0000313" key="3">
    <source>
        <dbReference type="EMBL" id="CAF1412918.1"/>
    </source>
</evidence>
<organism evidence="2 4">
    <name type="scientific">Adineta ricciae</name>
    <name type="common">Rotifer</name>
    <dbReference type="NCBI Taxonomy" id="249248"/>
    <lineage>
        <taxon>Eukaryota</taxon>
        <taxon>Metazoa</taxon>
        <taxon>Spiralia</taxon>
        <taxon>Gnathifera</taxon>
        <taxon>Rotifera</taxon>
        <taxon>Eurotatoria</taxon>
        <taxon>Bdelloidea</taxon>
        <taxon>Adinetida</taxon>
        <taxon>Adinetidae</taxon>
        <taxon>Adineta</taxon>
    </lineage>
</organism>
<protein>
    <submittedName>
        <fullName evidence="2">Uncharacterized protein</fullName>
    </submittedName>
</protein>
<comment type="caution">
    <text evidence="2">The sequence shown here is derived from an EMBL/GenBank/DDBJ whole genome shotgun (WGS) entry which is preliminary data.</text>
</comment>
<reference evidence="2" key="1">
    <citation type="submission" date="2021-02" db="EMBL/GenBank/DDBJ databases">
        <authorList>
            <person name="Nowell W R."/>
        </authorList>
    </citation>
    <scope>NUCLEOTIDE SEQUENCE</scope>
</reference>
<keyword evidence="1" id="KW-0472">Membrane</keyword>
<evidence type="ECO:0000313" key="2">
    <source>
        <dbReference type="EMBL" id="CAF0989437.1"/>
    </source>
</evidence>
<gene>
    <name evidence="3" type="ORF">EDS130_LOCUS36867</name>
    <name evidence="2" type="ORF">XAT740_LOCUS12615</name>
</gene>
<proteinExistence type="predicted"/>
<evidence type="ECO:0000313" key="4">
    <source>
        <dbReference type="Proteomes" id="UP000663828"/>
    </source>
</evidence>
<dbReference type="Proteomes" id="UP000663828">
    <property type="component" value="Unassembled WGS sequence"/>
</dbReference>
<dbReference type="OrthoDB" id="10540136at2759"/>
<accession>A0A814G0C3</accession>